<organism evidence="3 4">
    <name type="scientific">Holothuria leucospilota</name>
    <name type="common">Black long sea cucumber</name>
    <name type="synonym">Mertensiothuria leucospilota</name>
    <dbReference type="NCBI Taxonomy" id="206669"/>
    <lineage>
        <taxon>Eukaryota</taxon>
        <taxon>Metazoa</taxon>
        <taxon>Echinodermata</taxon>
        <taxon>Eleutherozoa</taxon>
        <taxon>Echinozoa</taxon>
        <taxon>Holothuroidea</taxon>
        <taxon>Aspidochirotacea</taxon>
        <taxon>Aspidochirotida</taxon>
        <taxon>Holothuriidae</taxon>
        <taxon>Holothuria</taxon>
    </lineage>
</organism>
<feature type="compositionally biased region" description="Basic and acidic residues" evidence="1">
    <location>
        <begin position="43"/>
        <end position="61"/>
    </location>
</feature>
<evidence type="ECO:0000313" key="4">
    <source>
        <dbReference type="Proteomes" id="UP001152320"/>
    </source>
</evidence>
<dbReference type="AlphaFoldDB" id="A0A9Q1CHH2"/>
<gene>
    <name evidence="3" type="ORF">HOLleu_07944</name>
</gene>
<dbReference type="PANTHER" id="PTHR45445">
    <property type="match status" value="1"/>
</dbReference>
<dbReference type="EMBL" id="JAIZAY010000003">
    <property type="protein sequence ID" value="KAJ8045025.1"/>
    <property type="molecule type" value="Genomic_DNA"/>
</dbReference>
<dbReference type="OrthoDB" id="506498at2759"/>
<feature type="region of interest" description="Disordered" evidence="1">
    <location>
        <begin position="34"/>
        <end position="61"/>
    </location>
</feature>
<dbReference type="GO" id="GO:0008757">
    <property type="term" value="F:S-adenosylmethionine-dependent methyltransferase activity"/>
    <property type="evidence" value="ECO:0007669"/>
    <property type="project" value="InterPro"/>
</dbReference>
<evidence type="ECO:0000313" key="3">
    <source>
        <dbReference type="EMBL" id="KAJ8045025.1"/>
    </source>
</evidence>
<protein>
    <recommendedName>
        <fullName evidence="2">Methyltransferase type 11 domain-containing protein</fullName>
    </recommendedName>
</protein>
<dbReference type="NCBIfam" id="TIGR04345">
    <property type="entry name" value="ovoA_Cterm"/>
    <property type="match status" value="1"/>
</dbReference>
<dbReference type="Proteomes" id="UP001152320">
    <property type="component" value="Chromosome 3"/>
</dbReference>
<dbReference type="CDD" id="cd02440">
    <property type="entry name" value="AdoMet_MTases"/>
    <property type="match status" value="1"/>
</dbReference>
<dbReference type="SUPFAM" id="SSF53335">
    <property type="entry name" value="S-adenosyl-L-methionine-dependent methyltransferases"/>
    <property type="match status" value="1"/>
</dbReference>
<dbReference type="Gene3D" id="3.40.50.150">
    <property type="entry name" value="Vaccinia Virus protein VP39"/>
    <property type="match status" value="1"/>
</dbReference>
<name>A0A9Q1CHH2_HOLLE</name>
<dbReference type="InterPro" id="IPR029063">
    <property type="entry name" value="SAM-dependent_MTases_sf"/>
</dbReference>
<reference evidence="3" key="1">
    <citation type="submission" date="2021-10" db="EMBL/GenBank/DDBJ databases">
        <title>Tropical sea cucumber genome reveals ecological adaptation and Cuvierian tubules defense mechanism.</title>
        <authorList>
            <person name="Chen T."/>
        </authorList>
    </citation>
    <scope>NUCLEOTIDE SEQUENCE</scope>
    <source>
        <strain evidence="3">Nanhai2018</strain>
        <tissue evidence="3">Muscle</tissue>
    </source>
</reference>
<evidence type="ECO:0000259" key="2">
    <source>
        <dbReference type="Pfam" id="PF08241"/>
    </source>
</evidence>
<evidence type="ECO:0000256" key="1">
    <source>
        <dbReference type="SAM" id="MobiDB-lite"/>
    </source>
</evidence>
<sequence length="334" mass="38082">MANTLQQHKYNIAIAATGVVVGFVAAKLLNSKNPPLPPSVPELNDKPHPVPKPKVEPKNEEESVYETQKYVNEYLLLHYGEADEVLRHSFVPMDSLEFPRRVGKECLDAYKSVDKISRANNKRQSEMICESRSKLPNRAFDVGCGLGRTTFELAREFEECIGLEKSQSFVDACNELKQNGEMTYHVCEEGDVHSTYKAKIDPEIDRSRTKFIQGDACNLSSDLGQFSCVVAANLICRLPNPYKFLERLPHLVAPGGLLVLTTPCTWLTQFTPKKYWLGGHYDQNGKPVTTFETLKRILGPNFILIEEKNMRFFIRETARKNQWVVTQATIWRRR</sequence>
<dbReference type="InterPro" id="IPR013216">
    <property type="entry name" value="Methyltransf_11"/>
</dbReference>
<dbReference type="Pfam" id="PF08241">
    <property type="entry name" value="Methyltransf_11"/>
    <property type="match status" value="1"/>
</dbReference>
<dbReference type="PANTHER" id="PTHR45445:SF2">
    <property type="entry name" value="METHYLTRANSFERASE TYPE 11 DOMAIN-CONTAINING PROTEIN"/>
    <property type="match status" value="1"/>
</dbReference>
<comment type="caution">
    <text evidence="3">The sequence shown here is derived from an EMBL/GenBank/DDBJ whole genome shotgun (WGS) entry which is preliminary data.</text>
</comment>
<keyword evidence="4" id="KW-1185">Reference proteome</keyword>
<accession>A0A9Q1CHH2</accession>
<dbReference type="InterPro" id="IPR027625">
    <property type="entry name" value="OvoA_Cterm"/>
</dbReference>
<feature type="domain" description="Methyltransferase type 11" evidence="2">
    <location>
        <begin position="141"/>
        <end position="260"/>
    </location>
</feature>
<proteinExistence type="predicted"/>